<dbReference type="EMBL" id="JACONW010000063">
    <property type="protein sequence ID" value="MBC3950974.1"/>
    <property type="molecule type" value="Genomic_DNA"/>
</dbReference>
<evidence type="ECO:0000313" key="1">
    <source>
        <dbReference type="EMBL" id="MBC3950974.1"/>
    </source>
</evidence>
<accession>A0ABR7B1D3</accession>
<protein>
    <submittedName>
        <fullName evidence="1">Uncharacterized protein</fullName>
    </submittedName>
</protein>
<proteinExistence type="predicted"/>
<gene>
    <name evidence="1" type="ORF">H8S59_14505</name>
</gene>
<dbReference type="RefSeq" id="WP_187521857.1">
    <property type="nucleotide sequence ID" value="NZ_JACONW010000063.1"/>
</dbReference>
<keyword evidence="2" id="KW-1185">Reference proteome</keyword>
<reference evidence="1 2" key="1">
    <citation type="submission" date="2020-08" db="EMBL/GenBank/DDBJ databases">
        <title>Putative novel bacterial strains isolated from necrotic wheat leaf tissues caused by Xanthomonas translucens.</title>
        <authorList>
            <person name="Tambong J.T."/>
        </authorList>
    </citation>
    <scope>NUCLEOTIDE SEQUENCE [LARGE SCALE GENOMIC DNA]</scope>
    <source>
        <strain evidence="1 2">DOAB 1069</strain>
    </source>
</reference>
<comment type="caution">
    <text evidence="1">The sequence shown here is derived from an EMBL/GenBank/DDBJ whole genome shotgun (WGS) entry which is preliminary data.</text>
</comment>
<organism evidence="1 2">
    <name type="scientific">Pseudomonas folii</name>
    <dbReference type="NCBI Taxonomy" id="2762593"/>
    <lineage>
        <taxon>Bacteria</taxon>
        <taxon>Pseudomonadati</taxon>
        <taxon>Pseudomonadota</taxon>
        <taxon>Gammaproteobacteria</taxon>
        <taxon>Pseudomonadales</taxon>
        <taxon>Pseudomonadaceae</taxon>
        <taxon>Pseudomonas</taxon>
    </lineage>
</organism>
<sequence length="623" mass="67641">MKINNLPGPQGGRVLAPLVFQGINDSPDNPRLGLGYKQLSDPTSIVGLIAKLPEVKRLRDLYTLYWDDVIVQEYELDQTIIDKGWLSFSVPASLIEVPEGRVYYHLYSPVGNVSDESILRTIPVKRRVPGGLDPDLDTGINEGLLPCTVTPDPVSDVDSAVTVEVPAWIYQALGDELTVMWNNIRVNHPKLQALGPQSVIIPKNVLEQGGSSDHLLVNYEIRDIVDNYSFVSPPTYVVVEIDPDALIAARVREADRTTRVLDLVALGDNDAHVDIPSYIGNGKGYEVTLTWIGKTPTAIIELLLPPQRVDDPSFDHAQFTIPNPDIKNIAGGSAVVRYSLKQDDVTVEKKSRTTTITLTGLPVQLAEPVVDEANGTTVIDLADVVGPDVTVTIAPYLGQNAGDKVLLTWHGTPAQGAPVNYTDDVIIMAGEEKDPVIFKVGKVDNLDPLADGRLSLSYQVVFKVNDVLQPSPVAQYTVRAVTTGPVTGDESFESQPLGPLQMNTPLPFANGLTVTVTLAAGTTALDPNIPQFGNVALYCARGSKIKFEFGGTIARFLISHTFTSQPNTLEFFDSTGLVATHTLTIGSISGVNNDDFRLPRPCTYCELAVFATRDVMIDNLVWL</sequence>
<evidence type="ECO:0000313" key="2">
    <source>
        <dbReference type="Proteomes" id="UP000651852"/>
    </source>
</evidence>
<name>A0ABR7B1D3_9PSED</name>
<dbReference type="Proteomes" id="UP000651852">
    <property type="component" value="Unassembled WGS sequence"/>
</dbReference>